<evidence type="ECO:0000256" key="1">
    <source>
        <dbReference type="ARBA" id="ARBA00001274"/>
    </source>
</evidence>
<dbReference type="InterPro" id="IPR000634">
    <property type="entry name" value="Ser/Thr_deHydtase_PyrdxlP-BS"/>
</dbReference>
<keyword evidence="8" id="KW-0677">Repeat</keyword>
<dbReference type="FunFam" id="3.40.50.1100:FF:000007">
    <property type="entry name" value="L-threonine dehydratase catabolic TdcB"/>
    <property type="match status" value="1"/>
</dbReference>
<dbReference type="CDD" id="cd01562">
    <property type="entry name" value="Thr-dehyd"/>
    <property type="match status" value="1"/>
</dbReference>
<dbReference type="GO" id="GO:0006567">
    <property type="term" value="P:L-threonine catabolic process"/>
    <property type="evidence" value="ECO:0007669"/>
    <property type="project" value="TreeGrafter"/>
</dbReference>
<dbReference type="InterPro" id="IPR005787">
    <property type="entry name" value="Thr_deHydtase_biosynth"/>
</dbReference>
<evidence type="ECO:0000256" key="4">
    <source>
        <dbReference type="ARBA" id="ARBA00010869"/>
    </source>
</evidence>
<dbReference type="EMBL" id="LR633967">
    <property type="protein sequence ID" value="VUX55962.1"/>
    <property type="molecule type" value="Genomic_DNA"/>
</dbReference>
<dbReference type="Pfam" id="PF00291">
    <property type="entry name" value="PALP"/>
    <property type="match status" value="1"/>
</dbReference>
<feature type="domain" description="ACT-like" evidence="14">
    <location>
        <begin position="429"/>
        <end position="500"/>
    </location>
</feature>
<dbReference type="Gene3D" id="3.40.1020.10">
    <property type="entry name" value="Biosynthetic Threonine Deaminase, Domain 3"/>
    <property type="match status" value="1"/>
</dbReference>
<dbReference type="PANTHER" id="PTHR48078">
    <property type="entry name" value="THREONINE DEHYDRATASE, MITOCHONDRIAL-RELATED"/>
    <property type="match status" value="1"/>
</dbReference>
<comment type="catalytic activity">
    <reaction evidence="1 13">
        <text>L-threonine = 2-oxobutanoate + NH4(+)</text>
        <dbReference type="Rhea" id="RHEA:22108"/>
        <dbReference type="ChEBI" id="CHEBI:16763"/>
        <dbReference type="ChEBI" id="CHEBI:28938"/>
        <dbReference type="ChEBI" id="CHEBI:57926"/>
        <dbReference type="EC" id="4.3.1.19"/>
    </reaction>
</comment>
<dbReference type="NCBIfam" id="NF009130">
    <property type="entry name" value="PRK12483.1"/>
    <property type="match status" value="1"/>
</dbReference>
<evidence type="ECO:0000256" key="12">
    <source>
        <dbReference type="ARBA" id="ARBA00025527"/>
    </source>
</evidence>
<dbReference type="FunFam" id="3.40.50.1100:FF:000005">
    <property type="entry name" value="Threonine dehydratase catabolic"/>
    <property type="match status" value="1"/>
</dbReference>
<dbReference type="FunFam" id="3.40.1020.10:FF:000001">
    <property type="entry name" value="L-threonine dehydratase"/>
    <property type="match status" value="1"/>
</dbReference>
<dbReference type="PROSITE" id="PS51672">
    <property type="entry name" value="ACT_LIKE"/>
    <property type="match status" value="2"/>
</dbReference>
<comment type="pathway">
    <text evidence="3 13">Amino-acid biosynthesis; L-isoleucine biosynthesis; 2-oxobutanoate from L-threonine: step 1/1.</text>
</comment>
<keyword evidence="10 13" id="KW-0456">Lyase</keyword>
<dbReference type="NCBIfam" id="TIGR01124">
    <property type="entry name" value="ilvA_2Cterm"/>
    <property type="match status" value="1"/>
</dbReference>
<dbReference type="GO" id="GO:0003941">
    <property type="term" value="F:L-serine ammonia-lyase activity"/>
    <property type="evidence" value="ECO:0007669"/>
    <property type="project" value="TreeGrafter"/>
</dbReference>
<dbReference type="InterPro" id="IPR038110">
    <property type="entry name" value="TD_ACT-like_sf"/>
</dbReference>
<evidence type="ECO:0000256" key="3">
    <source>
        <dbReference type="ARBA" id="ARBA00004810"/>
    </source>
</evidence>
<dbReference type="UniPathway" id="UPA00047">
    <property type="reaction ID" value="UER00054"/>
</dbReference>
<keyword evidence="6 13" id="KW-0028">Amino-acid biosynthesis</keyword>
<dbReference type="InterPro" id="IPR036052">
    <property type="entry name" value="TrpB-like_PALP_sf"/>
</dbReference>
<comment type="function">
    <text evidence="12 13">Catalyzes the anaerobic formation of alpha-ketobutyrate and ammonia from threonine in a two-step reaction. The first step involved a dehydration of threonine and a production of enamine intermediates (aminocrotonate), which tautomerizes to its imine form (iminobutyrate). Both intermediates are unstable and short-lived. The second step is the nonenzymatic hydrolysis of the enamine/imine intermediates to form 2-ketobutyrate and free ammonia. In the low water environment of the cell, the second step is accelerated by RidA.</text>
</comment>
<dbReference type="EC" id="4.3.1.19" evidence="13"/>
<evidence type="ECO:0000256" key="6">
    <source>
        <dbReference type="ARBA" id="ARBA00022605"/>
    </source>
</evidence>
<keyword evidence="9 13" id="KW-0663">Pyridoxal phosphate</keyword>
<protein>
    <recommendedName>
        <fullName evidence="13">L-threonine dehydratase</fullName>
        <ecNumber evidence="13">4.3.1.19</ecNumber>
    </recommendedName>
    <alternativeName>
        <fullName evidence="13">Threonine deaminase</fullName>
    </alternativeName>
</protein>
<evidence type="ECO:0000256" key="8">
    <source>
        <dbReference type="ARBA" id="ARBA00022737"/>
    </source>
</evidence>
<dbReference type="PROSITE" id="PS00165">
    <property type="entry name" value="DEHYDRATASE_SER_THR"/>
    <property type="match status" value="1"/>
</dbReference>
<dbReference type="GO" id="GO:0030170">
    <property type="term" value="F:pyridoxal phosphate binding"/>
    <property type="evidence" value="ECO:0007669"/>
    <property type="project" value="InterPro"/>
</dbReference>
<sequence>MANRITIDEYITLIDEAKVYDVASKTPLALASNLSARLGNRIFMKREDLQPVFSFKLRGAYNKLATLPQAALDAGVICSSAGNHAQGVALAAQRKDVRAVIVMPNTTPTIKIDAVRALGGDVILHGDTYDDAYAHARELEQEQGLTFIHPFNDPAVIAGQGTIGRELLEQLEEDVQAVFVPIGGGGLIAGIAAYVKGKRSDIKIIGVQPEDSAAMKESLAAGELITLNHAGIFADGVAVRRVGDETFRLCQQLVDEIVTVDTDQICAGIRDVFEDTRSIVEPAGALAIAGAKKYIAASNIQDQAFVVINCGANVNFDRLRHIAERAAVGEQREMLLGVEIPEEPGSFRKFCEAIGRRGITEFNYRYSDSRKAHIFVGVELRHGADEHAELIENLTRLGFPLADLSDNEMAKLHVRHMVGGSAAKVENERIFRFEFPERPGALLDFLKAIGTDWNISLFHYRNHGSDYGRILAGIQVPDQESDELEAHLSDLGYTYSEESNNPAYTMFLS</sequence>
<proteinExistence type="inferred from homology"/>
<dbReference type="CDD" id="cd04906">
    <property type="entry name" value="ACT_ThrD-I_1"/>
    <property type="match status" value="1"/>
</dbReference>
<organism evidence="15">
    <name type="scientific">uncultured Woeseiaceae bacterium</name>
    <dbReference type="NCBI Taxonomy" id="1983305"/>
    <lineage>
        <taxon>Bacteria</taxon>
        <taxon>Pseudomonadati</taxon>
        <taxon>Pseudomonadota</taxon>
        <taxon>Gammaproteobacteria</taxon>
        <taxon>Woeseiales</taxon>
        <taxon>Woeseiaceae</taxon>
        <taxon>environmental samples</taxon>
    </lineage>
</organism>
<dbReference type="Gene3D" id="3.40.50.1100">
    <property type="match status" value="2"/>
</dbReference>
<evidence type="ECO:0000256" key="7">
    <source>
        <dbReference type="ARBA" id="ARBA00022624"/>
    </source>
</evidence>
<evidence type="ECO:0000259" key="14">
    <source>
        <dbReference type="PROSITE" id="PS51672"/>
    </source>
</evidence>
<dbReference type="CDD" id="cd04907">
    <property type="entry name" value="ACT_ThrD-I_2"/>
    <property type="match status" value="1"/>
</dbReference>
<reference evidence="15" key="1">
    <citation type="submission" date="2019-07" db="EMBL/GenBank/DDBJ databases">
        <authorList>
            <person name="Weber M."/>
            <person name="Kostadinov I."/>
            <person name="Kostadinov D I."/>
        </authorList>
    </citation>
    <scope>NUCLEOTIDE SEQUENCE</scope>
    <source>
        <strain evidence="15">Gfbio:sag-sample-m06:053724c1-46a9-4a36-b237-ea2bf867836b</strain>
    </source>
</reference>
<evidence type="ECO:0000256" key="10">
    <source>
        <dbReference type="ARBA" id="ARBA00023239"/>
    </source>
</evidence>
<comment type="cofactor">
    <cofactor evidence="2 13">
        <name>pyridoxal 5'-phosphate</name>
        <dbReference type="ChEBI" id="CHEBI:597326"/>
    </cofactor>
</comment>
<dbReference type="InterPro" id="IPR001721">
    <property type="entry name" value="TD_ACT-like"/>
</dbReference>
<evidence type="ECO:0000313" key="15">
    <source>
        <dbReference type="EMBL" id="VUX55962.1"/>
    </source>
</evidence>
<dbReference type="PANTHER" id="PTHR48078:SF11">
    <property type="entry name" value="THREONINE DEHYDRATASE, MITOCHONDRIAL"/>
    <property type="match status" value="1"/>
</dbReference>
<evidence type="ECO:0000256" key="9">
    <source>
        <dbReference type="ARBA" id="ARBA00022898"/>
    </source>
</evidence>
<gene>
    <name evidence="13 15" type="primary">ilvA</name>
    <name evidence="15" type="ORF">JTBM06_V1_190009</name>
</gene>
<keyword evidence="11 13" id="KW-0100">Branched-chain amino acid biosynthesis</keyword>
<dbReference type="InterPro" id="IPR050147">
    <property type="entry name" value="Ser/Thr_Dehydratase"/>
</dbReference>
<dbReference type="GO" id="GO:0004794">
    <property type="term" value="F:threonine deaminase activity"/>
    <property type="evidence" value="ECO:0007669"/>
    <property type="project" value="UniProtKB-UniRule"/>
</dbReference>
<keyword evidence="7 13" id="KW-0412">Isoleucine biosynthesis</keyword>
<dbReference type="GO" id="GO:0009097">
    <property type="term" value="P:isoleucine biosynthetic process"/>
    <property type="evidence" value="ECO:0007669"/>
    <property type="project" value="UniProtKB-UniRule"/>
</dbReference>
<name>A0A7D9H5Z2_9GAMM</name>
<dbReference type="SUPFAM" id="SSF53686">
    <property type="entry name" value="Tryptophan synthase beta subunit-like PLP-dependent enzymes"/>
    <property type="match status" value="1"/>
</dbReference>
<evidence type="ECO:0000256" key="2">
    <source>
        <dbReference type="ARBA" id="ARBA00001933"/>
    </source>
</evidence>
<comment type="similarity">
    <text evidence="4 13">Belongs to the serine/threonine dehydratase family.</text>
</comment>
<dbReference type="NCBIfam" id="NF006674">
    <property type="entry name" value="PRK09224.1"/>
    <property type="match status" value="1"/>
</dbReference>
<evidence type="ECO:0000256" key="13">
    <source>
        <dbReference type="RuleBase" id="RU362012"/>
    </source>
</evidence>
<comment type="subunit">
    <text evidence="5 13">Homotetramer.</text>
</comment>
<dbReference type="AlphaFoldDB" id="A0A7D9H5Z2"/>
<dbReference type="InterPro" id="IPR045865">
    <property type="entry name" value="ACT-like_dom_sf"/>
</dbReference>
<feature type="domain" description="ACT-like" evidence="14">
    <location>
        <begin position="334"/>
        <end position="406"/>
    </location>
</feature>
<dbReference type="InterPro" id="IPR001926">
    <property type="entry name" value="TrpB-like_PALP"/>
</dbReference>
<evidence type="ECO:0000256" key="5">
    <source>
        <dbReference type="ARBA" id="ARBA00011881"/>
    </source>
</evidence>
<dbReference type="SUPFAM" id="SSF55021">
    <property type="entry name" value="ACT-like"/>
    <property type="match status" value="2"/>
</dbReference>
<accession>A0A7D9H5Z2</accession>
<dbReference type="GO" id="GO:0006565">
    <property type="term" value="P:L-serine catabolic process"/>
    <property type="evidence" value="ECO:0007669"/>
    <property type="project" value="TreeGrafter"/>
</dbReference>
<dbReference type="Pfam" id="PF00585">
    <property type="entry name" value="Thr_dehydrat_C"/>
    <property type="match status" value="2"/>
</dbReference>
<evidence type="ECO:0000256" key="11">
    <source>
        <dbReference type="ARBA" id="ARBA00023304"/>
    </source>
</evidence>